<dbReference type="InParanoid" id="Q6BT29"/>
<keyword evidence="6" id="KW-0297">G-protein coupled receptor</keyword>
<protein>
    <submittedName>
        <fullName evidence="11">DEHA2D04004p</fullName>
    </submittedName>
</protein>
<dbReference type="PANTHER" id="PTHR28097:SF1">
    <property type="entry name" value="PHEROMONE A FACTOR RECEPTOR"/>
    <property type="match status" value="1"/>
</dbReference>
<accession>Q6BT29</accession>
<dbReference type="GO" id="GO:0000750">
    <property type="term" value="P:pheromone-dependent signal transduction involved in conjugation with cellular fusion"/>
    <property type="evidence" value="ECO:0007669"/>
    <property type="project" value="TreeGrafter"/>
</dbReference>
<organism evidence="11 12">
    <name type="scientific">Debaryomyces hansenii (strain ATCC 36239 / CBS 767 / BCRC 21394 / JCM 1990 / NBRC 0083 / IGC 2968)</name>
    <name type="common">Yeast</name>
    <name type="synonym">Torulaspora hansenii</name>
    <dbReference type="NCBI Taxonomy" id="284592"/>
    <lineage>
        <taxon>Eukaryota</taxon>
        <taxon>Fungi</taxon>
        <taxon>Dikarya</taxon>
        <taxon>Ascomycota</taxon>
        <taxon>Saccharomycotina</taxon>
        <taxon>Pichiomycetes</taxon>
        <taxon>Debaryomycetaceae</taxon>
        <taxon>Debaryomyces</taxon>
    </lineage>
</organism>
<dbReference type="Pfam" id="PF02076">
    <property type="entry name" value="STE3"/>
    <property type="match status" value="1"/>
</dbReference>
<feature type="transmembrane region" description="Helical" evidence="10">
    <location>
        <begin position="113"/>
        <end position="136"/>
    </location>
</feature>
<dbReference type="eggNOG" id="ENOG502S44N">
    <property type="taxonomic scope" value="Eukaryota"/>
</dbReference>
<feature type="transmembrane region" description="Helical" evidence="10">
    <location>
        <begin position="82"/>
        <end position="101"/>
    </location>
</feature>
<evidence type="ECO:0000256" key="9">
    <source>
        <dbReference type="ARBA" id="ARBA00023224"/>
    </source>
</evidence>
<evidence type="ECO:0000256" key="10">
    <source>
        <dbReference type="SAM" id="Phobius"/>
    </source>
</evidence>
<dbReference type="OMA" id="RWIQVTC"/>
<dbReference type="InterPro" id="IPR001499">
    <property type="entry name" value="GPCR_STE3"/>
</dbReference>
<dbReference type="GO" id="GO:0004932">
    <property type="term" value="F:mating-type factor pheromone receptor activity"/>
    <property type="evidence" value="ECO:0007669"/>
    <property type="project" value="InterPro"/>
</dbReference>
<keyword evidence="7 10" id="KW-0472">Membrane</keyword>
<dbReference type="RefSeq" id="XP_458641.2">
    <property type="nucleotide sequence ID" value="XM_458641.1"/>
</dbReference>
<dbReference type="OrthoDB" id="2874149at2759"/>
<keyword evidence="12" id="KW-1185">Reference proteome</keyword>
<evidence type="ECO:0000256" key="3">
    <source>
        <dbReference type="ARBA" id="ARBA00022507"/>
    </source>
</evidence>
<evidence type="ECO:0000256" key="7">
    <source>
        <dbReference type="ARBA" id="ARBA00023136"/>
    </source>
</evidence>
<evidence type="ECO:0000256" key="5">
    <source>
        <dbReference type="ARBA" id="ARBA00022989"/>
    </source>
</evidence>
<keyword evidence="8" id="KW-0675">Receptor</keyword>
<keyword evidence="3" id="KW-0589">Pheromone response</keyword>
<sequence>MDDKANTLAALSFIAFVLLIPPFIWHCKCKNIPPICLIFWLLFLNLTSFINACIWGGEDFDQKYNGVGYCDVTMKLEAASSSGMICAISALAFNLFMVLWAKYPAFMNNGSKLKMWISLAMCLITPIFIMCTNYIIQTSRYVIIKYRGCTVTYALSPVSIVLYSMWNIIWAAVAVVFSVSTLVTYFRKRKDVKDILRCTNSGLNLKRFARLLIFSVLIVIALVPVAVYYFVTDFDLFEGEFVWSEIHNQFWGEIFFYDFGIEIVYDRWVHIALSVITFLLFGLGSDALIMYKNGLCRIGLGRFFNGSPKTDAHHIDLLQLTKNDSPTSQFALSKMSTQTRVGSNRSELSKPAMCEFKNGFNEIIDDNTLGGSSTTSTAHSPQERNFDLEKGMTSLKSISDYFNEEEIAAKDELKYIMNQSINNADDGFDYNYQVKKK</sequence>
<feature type="transmembrane region" description="Helical" evidence="10">
    <location>
        <begin position="268"/>
        <end position="289"/>
    </location>
</feature>
<keyword evidence="4 10" id="KW-0812">Transmembrane</keyword>
<dbReference type="PANTHER" id="PTHR28097">
    <property type="entry name" value="PHEROMONE A FACTOR RECEPTOR"/>
    <property type="match status" value="1"/>
</dbReference>
<dbReference type="CDD" id="cd14966">
    <property type="entry name" value="7tmD_STE3"/>
    <property type="match status" value="1"/>
</dbReference>
<dbReference type="AlphaFoldDB" id="Q6BT29"/>
<dbReference type="VEuPathDB" id="FungiDB:DEHA2D04004g"/>
<dbReference type="GO" id="GO:0005886">
    <property type="term" value="C:plasma membrane"/>
    <property type="evidence" value="ECO:0007669"/>
    <property type="project" value="TreeGrafter"/>
</dbReference>
<evidence type="ECO:0000256" key="2">
    <source>
        <dbReference type="ARBA" id="ARBA00011085"/>
    </source>
</evidence>
<evidence type="ECO:0000313" key="11">
    <source>
        <dbReference type="EMBL" id="CAG86780.2"/>
    </source>
</evidence>
<keyword evidence="9" id="KW-0807">Transducer</keyword>
<name>Q6BT29_DEBHA</name>
<dbReference type="EMBL" id="CR382136">
    <property type="protein sequence ID" value="CAG86780.2"/>
    <property type="molecule type" value="Genomic_DNA"/>
</dbReference>
<dbReference type="HOGENOM" id="CLU_027592_4_0_1"/>
<dbReference type="FunCoup" id="Q6BT29">
    <property type="interactions" value="93"/>
</dbReference>
<dbReference type="Proteomes" id="UP000000599">
    <property type="component" value="Chromosome D"/>
</dbReference>
<feature type="transmembrane region" description="Helical" evidence="10">
    <location>
        <begin position="6"/>
        <end position="25"/>
    </location>
</feature>
<dbReference type="PRINTS" id="PR00899">
    <property type="entry name" value="GPCRSTE3"/>
</dbReference>
<feature type="transmembrane region" description="Helical" evidence="10">
    <location>
        <begin position="208"/>
        <end position="231"/>
    </location>
</feature>
<evidence type="ECO:0000256" key="8">
    <source>
        <dbReference type="ARBA" id="ARBA00023170"/>
    </source>
</evidence>
<keyword evidence="5 10" id="KW-1133">Transmembrane helix</keyword>
<evidence type="ECO:0000256" key="1">
    <source>
        <dbReference type="ARBA" id="ARBA00004141"/>
    </source>
</evidence>
<gene>
    <name evidence="11" type="ordered locus">DEHA2D04004g</name>
</gene>
<dbReference type="STRING" id="284592.Q6BT29"/>
<comment type="similarity">
    <text evidence="2">Belongs to the G-protein coupled receptor 4 family.</text>
</comment>
<reference evidence="11 12" key="1">
    <citation type="journal article" date="2004" name="Nature">
        <title>Genome evolution in yeasts.</title>
        <authorList>
            <consortium name="Genolevures"/>
            <person name="Dujon B."/>
            <person name="Sherman D."/>
            <person name="Fischer G."/>
            <person name="Durrens P."/>
            <person name="Casaregola S."/>
            <person name="Lafontaine I."/>
            <person name="de Montigny J."/>
            <person name="Marck C."/>
            <person name="Neuveglise C."/>
            <person name="Talla E."/>
            <person name="Goffard N."/>
            <person name="Frangeul L."/>
            <person name="Aigle M."/>
            <person name="Anthouard V."/>
            <person name="Babour A."/>
            <person name="Barbe V."/>
            <person name="Barnay S."/>
            <person name="Blanchin S."/>
            <person name="Beckerich J.M."/>
            <person name="Beyne E."/>
            <person name="Bleykasten C."/>
            <person name="Boisrame A."/>
            <person name="Boyer J."/>
            <person name="Cattolico L."/>
            <person name="Confanioleri F."/>
            <person name="de Daruvar A."/>
            <person name="Despons L."/>
            <person name="Fabre E."/>
            <person name="Fairhead C."/>
            <person name="Ferry-Dumazet H."/>
            <person name="Groppi A."/>
            <person name="Hantraye F."/>
            <person name="Hennequin C."/>
            <person name="Jauniaux N."/>
            <person name="Joyet P."/>
            <person name="Kachouri R."/>
            <person name="Kerrest A."/>
            <person name="Koszul R."/>
            <person name="Lemaire M."/>
            <person name="Lesur I."/>
            <person name="Ma L."/>
            <person name="Muller H."/>
            <person name="Nicaud J.M."/>
            <person name="Nikolski M."/>
            <person name="Oztas S."/>
            <person name="Ozier-Kalogeropoulos O."/>
            <person name="Pellenz S."/>
            <person name="Potier S."/>
            <person name="Richard G.F."/>
            <person name="Straub M.L."/>
            <person name="Suleau A."/>
            <person name="Swennene D."/>
            <person name="Tekaia F."/>
            <person name="Wesolowski-Louvel M."/>
            <person name="Westhof E."/>
            <person name="Wirth B."/>
            <person name="Zeniou-Meyer M."/>
            <person name="Zivanovic I."/>
            <person name="Bolotin-Fukuhara M."/>
            <person name="Thierry A."/>
            <person name="Bouchier C."/>
            <person name="Caudron B."/>
            <person name="Scarpelli C."/>
            <person name="Gaillardin C."/>
            <person name="Weissenbach J."/>
            <person name="Wincker P."/>
            <person name="Souciet J.L."/>
        </authorList>
    </citation>
    <scope>NUCLEOTIDE SEQUENCE [LARGE SCALE GENOMIC DNA]</scope>
    <source>
        <strain evidence="12">ATCC 36239 / CBS 767 / BCRC 21394 / JCM 1990 / NBRC 0083 / IGC 2968</strain>
    </source>
</reference>
<feature type="transmembrane region" description="Helical" evidence="10">
    <location>
        <begin position="37"/>
        <end position="57"/>
    </location>
</feature>
<evidence type="ECO:0000256" key="6">
    <source>
        <dbReference type="ARBA" id="ARBA00023040"/>
    </source>
</evidence>
<proteinExistence type="inferred from homology"/>
<feature type="transmembrane region" description="Helical" evidence="10">
    <location>
        <begin position="168"/>
        <end position="187"/>
    </location>
</feature>
<dbReference type="KEGG" id="dha:DEHA2D04004g"/>
<evidence type="ECO:0000256" key="4">
    <source>
        <dbReference type="ARBA" id="ARBA00022692"/>
    </source>
</evidence>
<evidence type="ECO:0000313" key="12">
    <source>
        <dbReference type="Proteomes" id="UP000000599"/>
    </source>
</evidence>
<comment type="subcellular location">
    <subcellularLocation>
        <location evidence="1">Membrane</location>
        <topology evidence="1">Multi-pass membrane protein</topology>
    </subcellularLocation>
</comment>
<dbReference type="GeneID" id="2901151"/>